<sequence length="215" mass="22529" precursor="true">MVHRIKHLAALAALLLASPAGAEVSGLRVTAALGTLLFPEIKAPFQVAQTYDVVTRRLEDRQMEAHPILGDLMAARETARIWAGPAVSSAFTIVKAGAEFANTKSAGPPPPGGVHEGCIAALQSDGSRRIGAYNTNDPGPCPETTHHRREPTYERPSANLTSTPGRPCIDENGGGASCSDGTYISQADQAPPMLPTMPFSLPRGGSAPEWVGLGR</sequence>
<feature type="signal peptide" evidence="2">
    <location>
        <begin position="1"/>
        <end position="22"/>
    </location>
</feature>
<proteinExistence type="predicted"/>
<accession>E6VP75</accession>
<evidence type="ECO:0000256" key="2">
    <source>
        <dbReference type="SAM" id="SignalP"/>
    </source>
</evidence>
<dbReference type="HOGENOM" id="CLU_1282400_0_0_5"/>
<keyword evidence="2" id="KW-0732">Signal</keyword>
<dbReference type="AlphaFoldDB" id="E6VP75"/>
<dbReference type="Proteomes" id="UP000001402">
    <property type="component" value="Chromosome"/>
</dbReference>
<dbReference type="KEGG" id="rpx:Rpdx1_2015"/>
<organism evidence="3 4">
    <name type="scientific">Rhodopseudomonas palustris (strain DX-1)</name>
    <dbReference type="NCBI Taxonomy" id="652103"/>
    <lineage>
        <taxon>Bacteria</taxon>
        <taxon>Pseudomonadati</taxon>
        <taxon>Pseudomonadota</taxon>
        <taxon>Alphaproteobacteria</taxon>
        <taxon>Hyphomicrobiales</taxon>
        <taxon>Nitrobacteraceae</taxon>
        <taxon>Rhodopseudomonas</taxon>
    </lineage>
</organism>
<feature type="region of interest" description="Disordered" evidence="1">
    <location>
        <begin position="134"/>
        <end position="166"/>
    </location>
</feature>
<feature type="chain" id="PRO_5003211199" evidence="2">
    <location>
        <begin position="23"/>
        <end position="215"/>
    </location>
</feature>
<evidence type="ECO:0000256" key="1">
    <source>
        <dbReference type="SAM" id="MobiDB-lite"/>
    </source>
</evidence>
<reference evidence="3" key="1">
    <citation type="submission" date="2010-12" db="EMBL/GenBank/DDBJ databases">
        <title>Complete sequence of Rhodopseudomonas palustris DX-1.</title>
        <authorList>
            <consortium name="US DOE Joint Genome Institute"/>
            <person name="Lucas S."/>
            <person name="Copeland A."/>
            <person name="Lapidus A."/>
            <person name="Cheng J.-F."/>
            <person name="Goodwin L."/>
            <person name="Pitluck S."/>
            <person name="Misra M."/>
            <person name="Chertkov O."/>
            <person name="Detter J.C."/>
            <person name="Han C."/>
            <person name="Tapia R."/>
            <person name="Land M."/>
            <person name="Hauser L."/>
            <person name="Kyrpides N."/>
            <person name="Ivanova N."/>
            <person name="Ovchinnikova G."/>
            <person name="Logan B."/>
            <person name="Oda Y."/>
            <person name="Harwood C."/>
            <person name="Woyke T."/>
        </authorList>
    </citation>
    <scope>NUCLEOTIDE SEQUENCE [LARGE SCALE GENOMIC DNA]</scope>
    <source>
        <strain evidence="3">DX-1</strain>
    </source>
</reference>
<protein>
    <submittedName>
        <fullName evidence="3">Uncharacterized protein</fullName>
    </submittedName>
</protein>
<gene>
    <name evidence="3" type="ordered locus">Rpdx1_2015</name>
</gene>
<evidence type="ECO:0000313" key="4">
    <source>
        <dbReference type="Proteomes" id="UP000001402"/>
    </source>
</evidence>
<evidence type="ECO:0000313" key="3">
    <source>
        <dbReference type="EMBL" id="ADU43624.1"/>
    </source>
</evidence>
<name>E6VP75_RHOPX</name>
<dbReference type="EMBL" id="CP002418">
    <property type="protein sequence ID" value="ADU43624.1"/>
    <property type="molecule type" value="Genomic_DNA"/>
</dbReference>